<proteinExistence type="predicted"/>
<dbReference type="EMBL" id="GBEZ01017277">
    <property type="protein sequence ID" value="JAC69047.1"/>
    <property type="molecule type" value="Transcribed_RNA"/>
</dbReference>
<gene>
    <name evidence="1" type="ORF">TSPGSL018_7328</name>
</gene>
<organism evidence="1">
    <name type="scientific">Tetraselmis sp. GSL018</name>
    <dbReference type="NCBI Taxonomy" id="582737"/>
    <lineage>
        <taxon>Eukaryota</taxon>
        <taxon>Viridiplantae</taxon>
        <taxon>Chlorophyta</taxon>
        <taxon>core chlorophytes</taxon>
        <taxon>Chlorodendrophyceae</taxon>
        <taxon>Chlorodendrales</taxon>
        <taxon>Chlorodendraceae</taxon>
        <taxon>Tetraselmis</taxon>
    </lineage>
</organism>
<dbReference type="AlphaFoldDB" id="A0A061R7Y7"/>
<name>A0A061R7Y7_9CHLO</name>
<protein>
    <submittedName>
        <fullName evidence="1">Uncharacterized protein</fullName>
    </submittedName>
</protein>
<evidence type="ECO:0000313" key="1">
    <source>
        <dbReference type="EMBL" id="JAC69047.1"/>
    </source>
</evidence>
<sequence>MDRGPLKGPEGLSRIRGIVCWPLHCSLRIPRGNGGRAGGTLAKRGGGRVARPLPPVRCAGIALSAMALRVMRGLCSVYLRSAKPMKVGSGQEVARKIADRAGRGHGISHRHPLGGEETGDPHYPCMPGVGSCHACAVLLTTRVGQWRDRRLRTFSTCGKPRTFPCTRSIRPIRRWRR</sequence>
<reference evidence="1" key="1">
    <citation type="submission" date="2014-05" db="EMBL/GenBank/DDBJ databases">
        <title>The transcriptome of the halophilic microalga Tetraselmis sp. GSL018 isolated from the Great Salt Lake, Utah.</title>
        <authorList>
            <person name="Jinkerson R.E."/>
            <person name="D'Adamo S."/>
            <person name="Posewitz M.C."/>
        </authorList>
    </citation>
    <scope>NUCLEOTIDE SEQUENCE</scope>
    <source>
        <strain evidence="1">GSL018</strain>
    </source>
</reference>
<accession>A0A061R7Y7</accession>